<evidence type="ECO:0000259" key="3">
    <source>
        <dbReference type="Pfam" id="PF04909"/>
    </source>
</evidence>
<sequence length="247" mass="27437">MEEAGVDGALIVQPINHLFDHSLVTSVLKKHPSKFIGCLLANPAEDGTGINECENLVLKDGYRAVRFNPNLWPSGQKMTNEIGRGLFSKAGELGVPIGFLCMKGLDLHLAEIEELCTSFPSTKVILDHLGFCKPPTSDKEKKVFSDLLNLSRFPQVYLKFSALFRVSRKFHPFEDLSPLLSQLISSYGANRVMWGSDFPYVVPECGYREAKDAVSYIASQVPLSPSDLEWVLGRTVMHLFQGAWNSS</sequence>
<proteinExistence type="inferred from homology"/>
<dbReference type="Gramene" id="ERN06286">
    <property type="protein sequence ID" value="ERN06286"/>
    <property type="gene ID" value="AMTR_s00016p00219550"/>
</dbReference>
<dbReference type="AlphaFoldDB" id="W1PF81"/>
<gene>
    <name evidence="4" type="ORF">AMTR_s00016p00219550</name>
</gene>
<dbReference type="GO" id="GO:0016831">
    <property type="term" value="F:carboxy-lyase activity"/>
    <property type="evidence" value="ECO:0007669"/>
    <property type="project" value="UniProtKB-KW"/>
</dbReference>
<dbReference type="KEGG" id="atr:18434478"/>
<accession>W1PF81</accession>
<reference evidence="5" key="1">
    <citation type="journal article" date="2013" name="Science">
        <title>The Amborella genome and the evolution of flowering plants.</title>
        <authorList>
            <consortium name="Amborella Genome Project"/>
        </authorList>
    </citation>
    <scope>NUCLEOTIDE SEQUENCE [LARGE SCALE GENOMIC DNA]</scope>
</reference>
<dbReference type="OrthoDB" id="2135488at2759"/>
<dbReference type="GO" id="GO:0016787">
    <property type="term" value="F:hydrolase activity"/>
    <property type="evidence" value="ECO:0007669"/>
    <property type="project" value="InterPro"/>
</dbReference>
<organism evidence="4 5">
    <name type="scientific">Amborella trichopoda</name>
    <dbReference type="NCBI Taxonomy" id="13333"/>
    <lineage>
        <taxon>Eukaryota</taxon>
        <taxon>Viridiplantae</taxon>
        <taxon>Streptophyta</taxon>
        <taxon>Embryophyta</taxon>
        <taxon>Tracheophyta</taxon>
        <taxon>Spermatophyta</taxon>
        <taxon>Magnoliopsida</taxon>
        <taxon>Amborellales</taxon>
        <taxon>Amborellaceae</taxon>
        <taxon>Amborella</taxon>
    </lineage>
</organism>
<dbReference type="OMA" id="AECGYKE"/>
<dbReference type="HOGENOM" id="CLU_044590_2_0_1"/>
<feature type="domain" description="Amidohydrolase-related" evidence="3">
    <location>
        <begin position="4"/>
        <end position="234"/>
    </location>
</feature>
<dbReference type="InterPro" id="IPR032465">
    <property type="entry name" value="ACMSD"/>
</dbReference>
<dbReference type="PANTHER" id="PTHR21240">
    <property type="entry name" value="2-AMINO-3-CARBOXYLMUCONATE-6-SEMIALDEHYDE DECARBOXYLASE"/>
    <property type="match status" value="1"/>
</dbReference>
<dbReference type="PANTHER" id="PTHR21240:SF19">
    <property type="entry name" value="CATALYTIC_ HYDROLASE"/>
    <property type="match status" value="1"/>
</dbReference>
<keyword evidence="1 2" id="KW-0456">Lyase</keyword>
<dbReference type="FunFam" id="3.20.20.140:FF:000052">
    <property type="entry name" value="Catalytic/ hydrolase"/>
    <property type="match status" value="1"/>
</dbReference>
<dbReference type="InterPro" id="IPR006680">
    <property type="entry name" value="Amidohydro-rel"/>
</dbReference>
<dbReference type="EMBL" id="KI393908">
    <property type="protein sequence ID" value="ERN06286.1"/>
    <property type="molecule type" value="Genomic_DNA"/>
</dbReference>
<protein>
    <recommendedName>
        <fullName evidence="3">Amidohydrolase-related domain-containing protein</fullName>
    </recommendedName>
</protein>
<evidence type="ECO:0000256" key="2">
    <source>
        <dbReference type="RuleBase" id="RU366045"/>
    </source>
</evidence>
<dbReference type="Pfam" id="PF04909">
    <property type="entry name" value="Amidohydro_2"/>
    <property type="match status" value="1"/>
</dbReference>
<evidence type="ECO:0000256" key="1">
    <source>
        <dbReference type="ARBA" id="ARBA00023239"/>
    </source>
</evidence>
<dbReference type="STRING" id="13333.W1PF81"/>
<dbReference type="Gene3D" id="3.20.20.140">
    <property type="entry name" value="Metal-dependent hydrolases"/>
    <property type="match status" value="1"/>
</dbReference>
<dbReference type="Proteomes" id="UP000017836">
    <property type="component" value="Unassembled WGS sequence"/>
</dbReference>
<evidence type="ECO:0000313" key="5">
    <source>
        <dbReference type="Proteomes" id="UP000017836"/>
    </source>
</evidence>
<dbReference type="SUPFAM" id="SSF51556">
    <property type="entry name" value="Metallo-dependent hydrolases"/>
    <property type="match status" value="1"/>
</dbReference>
<keyword evidence="2" id="KW-0210">Decarboxylase</keyword>
<comment type="similarity">
    <text evidence="2">Belongs to the metallo-dependent hydrolases superfamily.</text>
</comment>
<dbReference type="eggNOG" id="ENOG502QUU3">
    <property type="taxonomic scope" value="Eukaryota"/>
</dbReference>
<dbReference type="InterPro" id="IPR032466">
    <property type="entry name" value="Metal_Hydrolase"/>
</dbReference>
<name>W1PF81_AMBTC</name>
<keyword evidence="5" id="KW-1185">Reference proteome</keyword>
<evidence type="ECO:0000313" key="4">
    <source>
        <dbReference type="EMBL" id="ERN06286.1"/>
    </source>
</evidence>